<sequence>MEFYEKLPTDFLIAFYHEVVKNIEKGILSKNMYYELGLMISVASQRGVTLGKPCDFEKVMDQEDLDEFIHFTYKFNKIRDESLLASGL</sequence>
<dbReference type="EMBL" id="LAYY01000009">
    <property type="protein sequence ID" value="KKK38086.1"/>
    <property type="molecule type" value="Genomic_DNA"/>
</dbReference>
<dbReference type="AlphaFoldDB" id="A0A0M2SWJ0"/>
<evidence type="ECO:0000313" key="1">
    <source>
        <dbReference type="EMBL" id="KKK38086.1"/>
    </source>
</evidence>
<comment type="caution">
    <text evidence="1">The sequence shown here is derived from an EMBL/GenBank/DDBJ whole genome shotgun (WGS) entry which is preliminary data.</text>
</comment>
<reference evidence="1 2" key="1">
    <citation type="submission" date="2015-04" db="EMBL/GenBank/DDBJ databases">
        <title>Taxonomic description and genome sequence of Bacillus campisalis sp. nov., a novel member of the genus Bacillus isolated from solar saltern.</title>
        <authorList>
            <person name="Mathan Kumar R."/>
            <person name="Kaur G."/>
            <person name="Kumar A."/>
            <person name="Singh N.K."/>
            <person name="Kaur N."/>
            <person name="Kumar N."/>
            <person name="Mayilraj S."/>
        </authorList>
    </citation>
    <scope>NUCLEOTIDE SEQUENCE [LARGE SCALE GENOMIC DNA]</scope>
    <source>
        <strain evidence="1 2">SA2-6</strain>
    </source>
</reference>
<name>A0A0M2SWJ0_9BACI</name>
<organism evidence="1 2">
    <name type="scientific">Mesobacillus campisalis</name>
    <dbReference type="NCBI Taxonomy" id="1408103"/>
    <lineage>
        <taxon>Bacteria</taxon>
        <taxon>Bacillati</taxon>
        <taxon>Bacillota</taxon>
        <taxon>Bacilli</taxon>
        <taxon>Bacillales</taxon>
        <taxon>Bacillaceae</taxon>
        <taxon>Mesobacillus</taxon>
    </lineage>
</organism>
<dbReference type="RefSeq" id="WP_046523562.1">
    <property type="nucleotide sequence ID" value="NZ_LAYY01000009.1"/>
</dbReference>
<dbReference type="Proteomes" id="UP000034166">
    <property type="component" value="Unassembled WGS sequence"/>
</dbReference>
<keyword evidence="2" id="KW-1185">Reference proteome</keyword>
<evidence type="ECO:0000313" key="2">
    <source>
        <dbReference type="Proteomes" id="UP000034166"/>
    </source>
</evidence>
<accession>A0A0M2SWJ0</accession>
<dbReference type="PATRIC" id="fig|1408103.3.peg.2175"/>
<dbReference type="OrthoDB" id="2905540at2"/>
<proteinExistence type="predicted"/>
<gene>
    <name evidence="1" type="ORF">WQ57_09680</name>
</gene>
<protein>
    <submittedName>
        <fullName evidence="1">Uncharacterized protein</fullName>
    </submittedName>
</protein>